<keyword evidence="6 10" id="KW-0472">Membrane</keyword>
<dbReference type="InterPro" id="IPR052192">
    <property type="entry name" value="Insect_Ionotropic_Sensory_Rcpt"/>
</dbReference>
<evidence type="ECO:0000259" key="11">
    <source>
        <dbReference type="Pfam" id="PF00060"/>
    </source>
</evidence>
<dbReference type="eggNOG" id="KOG1052">
    <property type="taxonomic scope" value="Eukaryota"/>
</dbReference>
<dbReference type="GO" id="GO:0032590">
    <property type="term" value="C:dendrite membrane"/>
    <property type="evidence" value="ECO:0007669"/>
    <property type="project" value="EnsemblMetazoa"/>
</dbReference>
<feature type="domain" description="Ionotropic glutamate receptor C-terminal" evidence="11">
    <location>
        <begin position="605"/>
        <end position="878"/>
    </location>
</feature>
<dbReference type="FunFam" id="3.40.190.10:FF:000188">
    <property type="entry name" value="Ionotropic receptor 64a"/>
    <property type="match status" value="1"/>
</dbReference>
<feature type="region of interest" description="Disordered" evidence="9">
    <location>
        <begin position="147"/>
        <end position="176"/>
    </location>
</feature>
<dbReference type="Gene3D" id="1.10.287.70">
    <property type="match status" value="1"/>
</dbReference>
<dbReference type="PANTHER" id="PTHR42643">
    <property type="entry name" value="IONOTROPIC RECEPTOR 20A-RELATED"/>
    <property type="match status" value="1"/>
</dbReference>
<evidence type="ECO:0000256" key="1">
    <source>
        <dbReference type="ARBA" id="ARBA00004651"/>
    </source>
</evidence>
<dbReference type="GO" id="GO:0004984">
    <property type="term" value="F:olfactory receptor activity"/>
    <property type="evidence" value="ECO:0007669"/>
    <property type="project" value="EnsemblMetazoa"/>
</dbReference>
<evidence type="ECO:0000256" key="10">
    <source>
        <dbReference type="SAM" id="Phobius"/>
    </source>
</evidence>
<evidence type="ECO:0000313" key="13">
    <source>
        <dbReference type="EMBL" id="EDV40349.2"/>
    </source>
</evidence>
<feature type="transmembrane region" description="Helical" evidence="10">
    <location>
        <begin position="873"/>
        <end position="894"/>
    </location>
</feature>
<evidence type="ECO:0000256" key="5">
    <source>
        <dbReference type="ARBA" id="ARBA00022989"/>
    </source>
</evidence>
<keyword evidence="14" id="KW-1185">Reference proteome</keyword>
<dbReference type="InterPro" id="IPR001320">
    <property type="entry name" value="Iontro_rcpt_C"/>
</dbReference>
<feature type="compositionally biased region" description="Gly residues" evidence="9">
    <location>
        <begin position="147"/>
        <end position="168"/>
    </location>
</feature>
<evidence type="ECO:0000256" key="7">
    <source>
        <dbReference type="ARBA" id="ARBA00023170"/>
    </source>
</evidence>
<protein>
    <submittedName>
        <fullName evidence="13">Uncharacterized protein</fullName>
    </submittedName>
</protein>
<evidence type="ECO:0000256" key="2">
    <source>
        <dbReference type="ARBA" id="ARBA00008685"/>
    </source>
</evidence>
<dbReference type="SUPFAM" id="SSF53850">
    <property type="entry name" value="Periplasmic binding protein-like II"/>
    <property type="match status" value="1"/>
</dbReference>
<comment type="subcellular location">
    <subcellularLocation>
        <location evidence="1">Cell membrane</location>
        <topology evidence="1">Multi-pass membrane protein</topology>
    </subcellularLocation>
</comment>
<keyword evidence="8" id="KW-0325">Glycoprotein</keyword>
<evidence type="ECO:0000256" key="8">
    <source>
        <dbReference type="ARBA" id="ARBA00023180"/>
    </source>
</evidence>
<dbReference type="GO" id="GO:0042048">
    <property type="term" value="P:olfactory behavior"/>
    <property type="evidence" value="ECO:0007669"/>
    <property type="project" value="EnsemblMetazoa"/>
</dbReference>
<dbReference type="AlphaFoldDB" id="B3M3Q6"/>
<evidence type="ECO:0000256" key="3">
    <source>
        <dbReference type="ARBA" id="ARBA00022475"/>
    </source>
</evidence>
<dbReference type="GO" id="GO:0010157">
    <property type="term" value="P:response to chlorate"/>
    <property type="evidence" value="ECO:0007669"/>
    <property type="project" value="EnsemblMetazoa"/>
</dbReference>
<organism evidence="13 14">
    <name type="scientific">Drosophila ananassae</name>
    <name type="common">Fruit fly</name>
    <dbReference type="NCBI Taxonomy" id="7217"/>
    <lineage>
        <taxon>Eukaryota</taxon>
        <taxon>Metazoa</taxon>
        <taxon>Ecdysozoa</taxon>
        <taxon>Arthropoda</taxon>
        <taxon>Hexapoda</taxon>
        <taxon>Insecta</taxon>
        <taxon>Pterygota</taxon>
        <taxon>Neoptera</taxon>
        <taxon>Endopterygota</taxon>
        <taxon>Diptera</taxon>
        <taxon>Brachycera</taxon>
        <taxon>Muscomorpha</taxon>
        <taxon>Ephydroidea</taxon>
        <taxon>Drosophilidae</taxon>
        <taxon>Drosophila</taxon>
        <taxon>Sophophora</taxon>
    </lineage>
</organism>
<feature type="transmembrane region" description="Helical" evidence="10">
    <location>
        <begin position="485"/>
        <end position="503"/>
    </location>
</feature>
<keyword evidence="5 10" id="KW-1133">Transmembrane helix</keyword>
<feature type="region of interest" description="Disordered" evidence="9">
    <location>
        <begin position="521"/>
        <end position="540"/>
    </location>
</feature>
<dbReference type="GO" id="GO:0071468">
    <property type="term" value="P:cellular response to acidic pH"/>
    <property type="evidence" value="ECO:0007669"/>
    <property type="project" value="EnsemblMetazoa"/>
</dbReference>
<name>B3M3Q6_DROAN</name>
<dbReference type="GO" id="GO:0050850">
    <property type="term" value="P:positive regulation of calcium-mediated signaling"/>
    <property type="evidence" value="ECO:0007669"/>
    <property type="project" value="EnsemblMetazoa"/>
</dbReference>
<feature type="transmembrane region" description="Helical" evidence="10">
    <location>
        <begin position="639"/>
        <end position="664"/>
    </location>
</feature>
<dbReference type="OrthoDB" id="6424337at2759"/>
<proteinExistence type="inferred from homology"/>
<evidence type="ECO:0000256" key="9">
    <source>
        <dbReference type="SAM" id="MobiDB-lite"/>
    </source>
</evidence>
<keyword evidence="7" id="KW-0675">Receptor</keyword>
<evidence type="ECO:0000259" key="12">
    <source>
        <dbReference type="Pfam" id="PF24576"/>
    </source>
</evidence>
<dbReference type="InterPro" id="IPR057074">
    <property type="entry name" value="IR75A_N"/>
</dbReference>
<dbReference type="STRING" id="7217.B3M3Q6"/>
<dbReference type="GO" id="GO:0005230">
    <property type="term" value="F:extracellular ligand-gated monoatomic ion channel activity"/>
    <property type="evidence" value="ECO:0007669"/>
    <property type="project" value="EnsemblMetazoa"/>
</dbReference>
<sequence length="906" mass="102124">MVQFQFNFDSRKMSKPKRINNALDKRDNKYDYIKARPEKCHLHSAMYFWILLLLASSCVGLPADLDLDYGVAEPQRTALLQYSLMVQFALHHKRIPRLTYFTCRKPHSSGSELRGVFAAKNAQLIKSLYQSELFVRIVQLDVLAPNSGGGSSSGAGGGGATRGRGPSGGFSQTPSQAQSNAEWLDSVLRMEALRQIAVVDLACGSLSRRFLELASTKMLYSEKFHWLLIEDLAWQGGRSSSSSGKVQKDGSQDEAEEGPPGQQLQAPGNEELPTIESFMGGMNLYMNTELTLAKRMSEAAHYTLFDVWNPGLNYGGHVNLTEIGSFTPSGGIQLHAWFRGTSTVRRRMDMQHARVRCMVVVTNKNMTGTLMHYLTHTVSGHIDTMNRFNFNLLMAVRDMFNWTFVLSRTTSWGYVKNGRFDGMIGALIRNETDIGGAPIFYWLERHKWIDVAGRSWSSRPCFIFRHPRSTQKDRIVFLQPFTNDVWVLIVGCGVLTVFILWLLTTIEWKLVPHDGSALIKPKGGAPPRHHYQQKSHQDEVQNKEPLNATLDATLRPITAVSAVVDEEKSPEADPQPIDGETLWQRCYQKLNKYLKDRKAKEKKSPERVGLFLESVLFFVGIICQQGLGFSTSFVSGRCIVITSLLFSFCIYQFYSASIVGTLLMEKPKTIKTLSDLVHSSLKVGMEDILYNRDYFLHTKDPVSMELYSKKITSVPTTKENEADEDEPVNAAAPTADPAKSYRDIVHSHETGAHAKENSVSNWLDPETGLRRSLHLGFAFHVDVAAAYKIIAETFSEQDICDLTEVSMFPPQKTVSIMQKNSPMRKVISYGLRRVTETGILTYHFNVWHSRKPPCVKKIETSDLHVDMDTVSSALLILLFSYGITIMILSIEILYCKWQGRIIINFK</sequence>
<feature type="region of interest" description="Disordered" evidence="9">
    <location>
        <begin position="715"/>
        <end position="734"/>
    </location>
</feature>
<evidence type="ECO:0000256" key="6">
    <source>
        <dbReference type="ARBA" id="ARBA00023136"/>
    </source>
</evidence>
<evidence type="ECO:0000313" key="14">
    <source>
        <dbReference type="Proteomes" id="UP000007801"/>
    </source>
</evidence>
<dbReference type="Pfam" id="PF24576">
    <property type="entry name" value="IR75A_N"/>
    <property type="match status" value="1"/>
</dbReference>
<gene>
    <name evidence="13" type="primary">Dana\GF10464</name>
    <name evidence="13" type="synonym">dana_GLEANR_10418</name>
    <name evidence="13" type="ORF">GF10464</name>
</gene>
<feature type="domain" description="Ionotropic receptor 75a N-terminal" evidence="12">
    <location>
        <begin position="273"/>
        <end position="358"/>
    </location>
</feature>
<keyword evidence="3" id="KW-1003">Cell membrane</keyword>
<comment type="similarity">
    <text evidence="2">Belongs to the glutamate-gated ion channel (TC 1.A.10.1) family.</text>
</comment>
<keyword evidence="4 10" id="KW-0812">Transmembrane</keyword>
<dbReference type="Pfam" id="PF00060">
    <property type="entry name" value="Lig_chan"/>
    <property type="match status" value="1"/>
</dbReference>
<feature type="region of interest" description="Disordered" evidence="9">
    <location>
        <begin position="238"/>
        <end position="268"/>
    </location>
</feature>
<dbReference type="InParanoid" id="B3M3Q6"/>
<evidence type="ECO:0000256" key="4">
    <source>
        <dbReference type="ARBA" id="ARBA00022692"/>
    </source>
</evidence>
<reference evidence="13 14" key="1">
    <citation type="journal article" date="2007" name="Nature">
        <title>Evolution of genes and genomes on the Drosophila phylogeny.</title>
        <authorList>
            <consortium name="Drosophila 12 Genomes Consortium"/>
            <person name="Clark A.G."/>
            <person name="Eisen M.B."/>
            <person name="Smith D.R."/>
            <person name="Bergman C.M."/>
            <person name="Oliver B."/>
            <person name="Markow T.A."/>
            <person name="Kaufman T.C."/>
            <person name="Kellis M."/>
            <person name="Gelbart W."/>
            <person name="Iyer V.N."/>
            <person name="Pollard D.A."/>
            <person name="Sackton T.B."/>
            <person name="Larracuente A.M."/>
            <person name="Singh N.D."/>
            <person name="Abad J.P."/>
            <person name="Abt D.N."/>
            <person name="Adryan B."/>
            <person name="Aguade M."/>
            <person name="Akashi H."/>
            <person name="Anderson W.W."/>
            <person name="Aquadro C.F."/>
            <person name="Ardell D.H."/>
            <person name="Arguello R."/>
            <person name="Artieri C.G."/>
            <person name="Barbash D.A."/>
            <person name="Barker D."/>
            <person name="Barsanti P."/>
            <person name="Batterham P."/>
            <person name="Batzoglou S."/>
            <person name="Begun D."/>
            <person name="Bhutkar A."/>
            <person name="Blanco E."/>
            <person name="Bosak S.A."/>
            <person name="Bradley R.K."/>
            <person name="Brand A.D."/>
            <person name="Brent M.R."/>
            <person name="Brooks A.N."/>
            <person name="Brown R.H."/>
            <person name="Butlin R.K."/>
            <person name="Caggese C."/>
            <person name="Calvi B.R."/>
            <person name="Bernardo de Carvalho A."/>
            <person name="Caspi A."/>
            <person name="Castrezana S."/>
            <person name="Celniker S.E."/>
            <person name="Chang J.L."/>
            <person name="Chapple C."/>
            <person name="Chatterji S."/>
            <person name="Chinwalla A."/>
            <person name="Civetta A."/>
            <person name="Clifton S.W."/>
            <person name="Comeron J.M."/>
            <person name="Costello J.C."/>
            <person name="Coyne J.A."/>
            <person name="Daub J."/>
            <person name="David R.G."/>
            <person name="Delcher A.L."/>
            <person name="Delehaunty K."/>
            <person name="Do C.B."/>
            <person name="Ebling H."/>
            <person name="Edwards K."/>
            <person name="Eickbush T."/>
            <person name="Evans J.D."/>
            <person name="Filipski A."/>
            <person name="Findeiss S."/>
            <person name="Freyhult E."/>
            <person name="Fulton L."/>
            <person name="Fulton R."/>
            <person name="Garcia A.C."/>
            <person name="Gardiner A."/>
            <person name="Garfield D.A."/>
            <person name="Garvin B.E."/>
            <person name="Gibson G."/>
            <person name="Gilbert D."/>
            <person name="Gnerre S."/>
            <person name="Godfrey J."/>
            <person name="Good R."/>
            <person name="Gotea V."/>
            <person name="Gravely B."/>
            <person name="Greenberg A.J."/>
            <person name="Griffiths-Jones S."/>
            <person name="Gross S."/>
            <person name="Guigo R."/>
            <person name="Gustafson E.A."/>
            <person name="Haerty W."/>
            <person name="Hahn M.W."/>
            <person name="Halligan D.L."/>
            <person name="Halpern A.L."/>
            <person name="Halter G.M."/>
            <person name="Han M.V."/>
            <person name="Heger A."/>
            <person name="Hillier L."/>
            <person name="Hinrichs A.S."/>
            <person name="Holmes I."/>
            <person name="Hoskins R.A."/>
            <person name="Hubisz M.J."/>
            <person name="Hultmark D."/>
            <person name="Huntley M.A."/>
            <person name="Jaffe D.B."/>
            <person name="Jagadeeshan S."/>
            <person name="Jeck W.R."/>
            <person name="Johnson J."/>
            <person name="Jones C.D."/>
            <person name="Jordan W.C."/>
            <person name="Karpen G.H."/>
            <person name="Kataoka E."/>
            <person name="Keightley P.D."/>
            <person name="Kheradpour P."/>
            <person name="Kirkness E.F."/>
            <person name="Koerich L.B."/>
            <person name="Kristiansen K."/>
            <person name="Kudrna D."/>
            <person name="Kulathinal R.J."/>
            <person name="Kumar S."/>
            <person name="Kwok R."/>
            <person name="Lander E."/>
            <person name="Langley C.H."/>
            <person name="Lapoint R."/>
            <person name="Lazzaro B.P."/>
            <person name="Lee S.J."/>
            <person name="Levesque L."/>
            <person name="Li R."/>
            <person name="Lin C.F."/>
            <person name="Lin M.F."/>
            <person name="Lindblad-Toh K."/>
            <person name="Llopart A."/>
            <person name="Long M."/>
            <person name="Low L."/>
            <person name="Lozovsky E."/>
            <person name="Lu J."/>
            <person name="Luo M."/>
            <person name="Machado C.A."/>
            <person name="Makalowski W."/>
            <person name="Marzo M."/>
            <person name="Matsuda M."/>
            <person name="Matzkin L."/>
            <person name="McAllister B."/>
            <person name="McBride C.S."/>
            <person name="McKernan B."/>
            <person name="McKernan K."/>
            <person name="Mendez-Lago M."/>
            <person name="Minx P."/>
            <person name="Mollenhauer M.U."/>
            <person name="Montooth K."/>
            <person name="Mount S.M."/>
            <person name="Mu X."/>
            <person name="Myers E."/>
            <person name="Negre B."/>
            <person name="Newfeld S."/>
            <person name="Nielsen R."/>
            <person name="Noor M.A."/>
            <person name="O'Grady P."/>
            <person name="Pachter L."/>
            <person name="Papaceit M."/>
            <person name="Parisi M.J."/>
            <person name="Parisi M."/>
            <person name="Parts L."/>
            <person name="Pedersen J.S."/>
            <person name="Pesole G."/>
            <person name="Phillippy A.M."/>
            <person name="Ponting C.P."/>
            <person name="Pop M."/>
            <person name="Porcelli D."/>
            <person name="Powell J.R."/>
            <person name="Prohaska S."/>
            <person name="Pruitt K."/>
            <person name="Puig M."/>
            <person name="Quesneville H."/>
            <person name="Ram K.R."/>
            <person name="Rand D."/>
            <person name="Rasmussen M.D."/>
            <person name="Reed L.K."/>
            <person name="Reenan R."/>
            <person name="Reily A."/>
            <person name="Remington K.A."/>
            <person name="Rieger T.T."/>
            <person name="Ritchie M.G."/>
            <person name="Robin C."/>
            <person name="Rogers Y.H."/>
            <person name="Rohde C."/>
            <person name="Rozas J."/>
            <person name="Rubenfield M.J."/>
            <person name="Ruiz A."/>
            <person name="Russo S."/>
            <person name="Salzberg S.L."/>
            <person name="Sanchez-Gracia A."/>
            <person name="Saranga D.J."/>
            <person name="Sato H."/>
            <person name="Schaeffer S.W."/>
            <person name="Schatz M.C."/>
            <person name="Schlenke T."/>
            <person name="Schwartz R."/>
            <person name="Segarra C."/>
            <person name="Singh R.S."/>
            <person name="Sirot L."/>
            <person name="Sirota M."/>
            <person name="Sisneros N.B."/>
            <person name="Smith C.D."/>
            <person name="Smith T.F."/>
            <person name="Spieth J."/>
            <person name="Stage D.E."/>
            <person name="Stark A."/>
            <person name="Stephan W."/>
            <person name="Strausberg R.L."/>
            <person name="Strempel S."/>
            <person name="Sturgill D."/>
            <person name="Sutton G."/>
            <person name="Sutton G.G."/>
            <person name="Tao W."/>
            <person name="Teichmann S."/>
            <person name="Tobari Y.N."/>
            <person name="Tomimura Y."/>
            <person name="Tsolas J.M."/>
            <person name="Valente V.L."/>
            <person name="Venter E."/>
            <person name="Venter J.C."/>
            <person name="Vicario S."/>
            <person name="Vieira F.G."/>
            <person name="Vilella A.J."/>
            <person name="Villasante A."/>
            <person name="Walenz B."/>
            <person name="Wang J."/>
            <person name="Wasserman M."/>
            <person name="Watts T."/>
            <person name="Wilson D."/>
            <person name="Wilson R.K."/>
            <person name="Wing R.A."/>
            <person name="Wolfner M.F."/>
            <person name="Wong A."/>
            <person name="Wong G.K."/>
            <person name="Wu C.I."/>
            <person name="Wu G."/>
            <person name="Yamamoto D."/>
            <person name="Yang H.P."/>
            <person name="Yang S.P."/>
            <person name="Yorke J.A."/>
            <person name="Yoshida K."/>
            <person name="Zdobnov E."/>
            <person name="Zhang P."/>
            <person name="Zhang Y."/>
            <person name="Zimin A.V."/>
            <person name="Baldwin J."/>
            <person name="Abdouelleil A."/>
            <person name="Abdulkadir J."/>
            <person name="Abebe A."/>
            <person name="Abera B."/>
            <person name="Abreu J."/>
            <person name="Acer S.C."/>
            <person name="Aftuck L."/>
            <person name="Alexander A."/>
            <person name="An P."/>
            <person name="Anderson E."/>
            <person name="Anderson S."/>
            <person name="Arachi H."/>
            <person name="Azer M."/>
            <person name="Bachantsang P."/>
            <person name="Barry A."/>
            <person name="Bayul T."/>
            <person name="Berlin A."/>
            <person name="Bessette D."/>
            <person name="Bloom T."/>
            <person name="Blye J."/>
            <person name="Boguslavskiy L."/>
            <person name="Bonnet C."/>
            <person name="Boukhgalter B."/>
            <person name="Bourzgui I."/>
            <person name="Brown A."/>
            <person name="Cahill P."/>
            <person name="Channer S."/>
            <person name="Cheshatsang Y."/>
            <person name="Chuda L."/>
            <person name="Citroen M."/>
            <person name="Collymore A."/>
            <person name="Cooke P."/>
            <person name="Costello M."/>
            <person name="D'Aco K."/>
            <person name="Daza R."/>
            <person name="De Haan G."/>
            <person name="DeGray S."/>
            <person name="DeMaso C."/>
            <person name="Dhargay N."/>
            <person name="Dooley K."/>
            <person name="Dooley E."/>
            <person name="Doricent M."/>
            <person name="Dorje P."/>
            <person name="Dorjee K."/>
            <person name="Dupes A."/>
            <person name="Elong R."/>
            <person name="Falk J."/>
            <person name="Farina A."/>
            <person name="Faro S."/>
            <person name="Ferguson D."/>
            <person name="Fisher S."/>
            <person name="Foley C.D."/>
            <person name="Franke A."/>
            <person name="Friedrich D."/>
            <person name="Gadbois L."/>
            <person name="Gearin G."/>
            <person name="Gearin C.R."/>
            <person name="Giannoukos G."/>
            <person name="Goode T."/>
            <person name="Graham J."/>
            <person name="Grandbois E."/>
            <person name="Grewal S."/>
            <person name="Gyaltsen K."/>
            <person name="Hafez N."/>
            <person name="Hagos B."/>
            <person name="Hall J."/>
            <person name="Henson C."/>
            <person name="Hollinger A."/>
            <person name="Honan T."/>
            <person name="Huard M.D."/>
            <person name="Hughes L."/>
            <person name="Hurhula B."/>
            <person name="Husby M.E."/>
            <person name="Kamat A."/>
            <person name="Kanga B."/>
            <person name="Kashin S."/>
            <person name="Khazanovich D."/>
            <person name="Kisner P."/>
            <person name="Lance K."/>
            <person name="Lara M."/>
            <person name="Lee W."/>
            <person name="Lennon N."/>
            <person name="Letendre F."/>
            <person name="LeVine R."/>
            <person name="Lipovsky A."/>
            <person name="Liu X."/>
            <person name="Liu J."/>
            <person name="Liu S."/>
            <person name="Lokyitsang T."/>
            <person name="Lokyitsang Y."/>
            <person name="Lubonja R."/>
            <person name="Lui A."/>
            <person name="MacDonald P."/>
            <person name="Magnisalis V."/>
            <person name="Maru K."/>
            <person name="Matthews C."/>
            <person name="McCusker W."/>
            <person name="McDonough S."/>
            <person name="Mehta T."/>
            <person name="Meldrim J."/>
            <person name="Meneus L."/>
            <person name="Mihai O."/>
            <person name="Mihalev A."/>
            <person name="Mihova T."/>
            <person name="Mittelman R."/>
            <person name="Mlenga V."/>
            <person name="Montmayeur A."/>
            <person name="Mulrain L."/>
            <person name="Navidi A."/>
            <person name="Naylor J."/>
            <person name="Negash T."/>
            <person name="Nguyen T."/>
            <person name="Nguyen N."/>
            <person name="Nicol R."/>
            <person name="Norbu C."/>
            <person name="Norbu N."/>
            <person name="Novod N."/>
            <person name="O'Neill B."/>
            <person name="Osman S."/>
            <person name="Markiewicz E."/>
            <person name="Oyono O.L."/>
            <person name="Patti C."/>
            <person name="Phunkhang P."/>
            <person name="Pierre F."/>
            <person name="Priest M."/>
            <person name="Raghuraman S."/>
            <person name="Rege F."/>
            <person name="Reyes R."/>
            <person name="Rise C."/>
            <person name="Rogov P."/>
            <person name="Ross K."/>
            <person name="Ryan E."/>
            <person name="Settipalli S."/>
            <person name="Shea T."/>
            <person name="Sherpa N."/>
            <person name="Shi L."/>
            <person name="Shih D."/>
            <person name="Sparrow T."/>
            <person name="Spaulding J."/>
            <person name="Stalker J."/>
            <person name="Stange-Thomann N."/>
            <person name="Stavropoulos S."/>
            <person name="Stone C."/>
            <person name="Strader C."/>
            <person name="Tesfaye S."/>
            <person name="Thomson T."/>
            <person name="Thoulutsang Y."/>
            <person name="Thoulutsang D."/>
            <person name="Topham K."/>
            <person name="Topping I."/>
            <person name="Tsamla T."/>
            <person name="Vassiliev H."/>
            <person name="Vo A."/>
            <person name="Wangchuk T."/>
            <person name="Wangdi T."/>
            <person name="Weiand M."/>
            <person name="Wilkinson J."/>
            <person name="Wilson A."/>
            <person name="Yadav S."/>
            <person name="Young G."/>
            <person name="Yu Q."/>
            <person name="Zembek L."/>
            <person name="Zhong D."/>
            <person name="Zimmer A."/>
            <person name="Zwirko Z."/>
            <person name="Jaffe D.B."/>
            <person name="Alvarez P."/>
            <person name="Brockman W."/>
            <person name="Butler J."/>
            <person name="Chin C."/>
            <person name="Gnerre S."/>
            <person name="Grabherr M."/>
            <person name="Kleber M."/>
            <person name="Mauceli E."/>
            <person name="MacCallum I."/>
        </authorList>
    </citation>
    <scope>NUCLEOTIDE SEQUENCE [LARGE SCALE GENOMIC DNA]</scope>
    <source>
        <strain evidence="14">Tucson 14024-0371.13</strain>
    </source>
</reference>
<accession>B3M3Q6</accession>
<dbReference type="FunCoup" id="B3M3Q6">
    <property type="interactions" value="15"/>
</dbReference>
<dbReference type="HOGENOM" id="CLU_015993_3_0_1"/>
<feature type="transmembrane region" description="Helical" evidence="10">
    <location>
        <begin position="608"/>
        <end position="627"/>
    </location>
</feature>
<dbReference type="GO" id="GO:0071683">
    <property type="term" value="C:sensory dendrite"/>
    <property type="evidence" value="ECO:0007669"/>
    <property type="project" value="EnsemblMetazoa"/>
</dbReference>
<dbReference type="PANTHER" id="PTHR42643:SF42">
    <property type="entry name" value="IONOTROPIC GLUTAMATE RECEPTOR L-GLUTAMATE AND GLYCINE-BINDING DOMAIN-CONTAINING PROTEIN"/>
    <property type="match status" value="1"/>
</dbReference>
<dbReference type="GO" id="GO:0071311">
    <property type="term" value="P:cellular response to acetate"/>
    <property type="evidence" value="ECO:0007669"/>
    <property type="project" value="EnsemblMetazoa"/>
</dbReference>
<dbReference type="Proteomes" id="UP000007801">
    <property type="component" value="Unassembled WGS sequence"/>
</dbReference>
<dbReference type="Gene3D" id="3.40.190.10">
    <property type="entry name" value="Periplasmic binding protein-like II"/>
    <property type="match status" value="1"/>
</dbReference>
<dbReference type="EMBL" id="CH902618">
    <property type="protein sequence ID" value="EDV40349.2"/>
    <property type="molecule type" value="Genomic_DNA"/>
</dbReference>